<evidence type="ECO:0000313" key="4">
    <source>
        <dbReference type="EMBL" id="MCS3679088.1"/>
    </source>
</evidence>
<organism evidence="4 5">
    <name type="scientific">Salinibacter ruber</name>
    <dbReference type="NCBI Taxonomy" id="146919"/>
    <lineage>
        <taxon>Bacteria</taxon>
        <taxon>Pseudomonadati</taxon>
        <taxon>Rhodothermota</taxon>
        <taxon>Rhodothermia</taxon>
        <taxon>Rhodothermales</taxon>
        <taxon>Salinibacteraceae</taxon>
        <taxon>Salinibacter</taxon>
    </lineage>
</organism>
<dbReference type="Pfam" id="PF02481">
    <property type="entry name" value="DNA_processg_A"/>
    <property type="match status" value="1"/>
</dbReference>
<reference evidence="4" key="1">
    <citation type="submission" date="2022-08" db="EMBL/GenBank/DDBJ databases">
        <title>Genomic Encyclopedia of Type Strains, Phase V (KMG-V): Genome sequencing to study the core and pangenomes of soil and plant-associated prokaryotes.</title>
        <authorList>
            <person name="Whitman W."/>
        </authorList>
    </citation>
    <scope>NUCLEOTIDE SEQUENCE</scope>
    <source>
        <strain evidence="4">0</strain>
    </source>
</reference>
<dbReference type="InterPro" id="IPR041614">
    <property type="entry name" value="DprA_WH"/>
</dbReference>
<dbReference type="InterPro" id="IPR010994">
    <property type="entry name" value="RuvA_2-like"/>
</dbReference>
<evidence type="ECO:0000259" key="2">
    <source>
        <dbReference type="Pfam" id="PF02481"/>
    </source>
</evidence>
<dbReference type="PANTHER" id="PTHR43022">
    <property type="entry name" value="PROTEIN SMF"/>
    <property type="match status" value="1"/>
</dbReference>
<dbReference type="AlphaFoldDB" id="A0A9X2Q3U8"/>
<comment type="caution">
    <text evidence="4">The sequence shown here is derived from an EMBL/GenBank/DDBJ whole genome shotgun (WGS) entry which is preliminary data.</text>
</comment>
<dbReference type="SUPFAM" id="SSF102405">
    <property type="entry name" value="MCP/YpsA-like"/>
    <property type="match status" value="1"/>
</dbReference>
<dbReference type="Pfam" id="PF17782">
    <property type="entry name" value="WHD_DprA"/>
    <property type="match status" value="1"/>
</dbReference>
<dbReference type="EMBL" id="JANUAU010000011">
    <property type="protein sequence ID" value="MCS3679088.1"/>
    <property type="molecule type" value="Genomic_DNA"/>
</dbReference>
<dbReference type="InterPro" id="IPR003488">
    <property type="entry name" value="DprA"/>
</dbReference>
<dbReference type="Gene3D" id="1.10.10.10">
    <property type="entry name" value="Winged helix-like DNA-binding domain superfamily/Winged helix DNA-binding domain"/>
    <property type="match status" value="1"/>
</dbReference>
<evidence type="ECO:0000313" key="5">
    <source>
        <dbReference type="Proteomes" id="UP001155027"/>
    </source>
</evidence>
<feature type="domain" description="DprA winged helix" evidence="3">
    <location>
        <begin position="327"/>
        <end position="383"/>
    </location>
</feature>
<comment type="similarity">
    <text evidence="1">Belongs to the DprA/Smf family.</text>
</comment>
<evidence type="ECO:0000259" key="3">
    <source>
        <dbReference type="Pfam" id="PF17782"/>
    </source>
</evidence>
<name>A0A9X2Q3U8_9BACT</name>
<sequence length="388" mass="41911">MRLPLPDDDEAPGQHQARDQRALIGLSLVSGVGPQRLRALLAAFETPSAIFRASRSTLTQVDGVGAQTAEAILTFDDRAAVRREMERADDLGASLVSPWDARFPDRLREIYDPPAFLWMRGTLPEDARPMVTVVGTRRCTDYGRTQAHHFGAELARRGFTVVSGLAYGIDAAAHKGALDAGGRTIAVLGSGVGRVYPKKHTALAERITEHGAVLSEYGLDAEPDAPHFPERNRVLSGLALGTLVVESYAEGGALITARLALEQNREVFAVPGAITKDSSRGTNRLIQNGHAKLVMEIDDLLEELPAVVVEDPDTVDAETISPGAGRDPTEELSGEAERLYDALSETPVHIDALCEETGLSPSEALPTLLELEFQGWVRQLAGKQFRRS</sequence>
<accession>A0A9X2Q3U8</accession>
<dbReference type="PANTHER" id="PTHR43022:SF1">
    <property type="entry name" value="PROTEIN SMF"/>
    <property type="match status" value="1"/>
</dbReference>
<feature type="domain" description="Smf/DprA SLOG" evidence="2">
    <location>
        <begin position="95"/>
        <end position="304"/>
    </location>
</feature>
<dbReference type="InterPro" id="IPR057666">
    <property type="entry name" value="DrpA_SLOG"/>
</dbReference>
<gene>
    <name evidence="4" type="ORF">GGP71_003031</name>
</gene>
<dbReference type="Gene3D" id="3.40.50.450">
    <property type="match status" value="1"/>
</dbReference>
<dbReference type="Pfam" id="PF14520">
    <property type="entry name" value="HHH_5"/>
    <property type="match status" value="1"/>
</dbReference>
<evidence type="ECO:0000256" key="1">
    <source>
        <dbReference type="ARBA" id="ARBA00006525"/>
    </source>
</evidence>
<proteinExistence type="inferred from homology"/>
<protein>
    <submittedName>
        <fullName evidence="4">DNA processing protein</fullName>
    </submittedName>
</protein>
<dbReference type="InterPro" id="IPR036388">
    <property type="entry name" value="WH-like_DNA-bd_sf"/>
</dbReference>
<dbReference type="SUPFAM" id="SSF47781">
    <property type="entry name" value="RuvA domain 2-like"/>
    <property type="match status" value="1"/>
</dbReference>
<dbReference type="Proteomes" id="UP001155027">
    <property type="component" value="Unassembled WGS sequence"/>
</dbReference>
<dbReference type="GO" id="GO:0009294">
    <property type="term" value="P:DNA-mediated transformation"/>
    <property type="evidence" value="ECO:0007669"/>
    <property type="project" value="InterPro"/>
</dbReference>
<dbReference type="NCBIfam" id="TIGR00732">
    <property type="entry name" value="dprA"/>
    <property type="match status" value="1"/>
</dbReference>
<dbReference type="RefSeq" id="WP_259080968.1">
    <property type="nucleotide sequence ID" value="NZ_JANUAU010000011.1"/>
</dbReference>